<dbReference type="PROSITE" id="PS51352">
    <property type="entry name" value="THIOREDOXIN_2"/>
    <property type="match status" value="1"/>
</dbReference>
<accession>A0ABN6H6N7</accession>
<dbReference type="InterPro" id="IPR036249">
    <property type="entry name" value="Thioredoxin-like_sf"/>
</dbReference>
<evidence type="ECO:0000313" key="5">
    <source>
        <dbReference type="Proteomes" id="UP001374893"/>
    </source>
</evidence>
<dbReference type="InterPro" id="IPR051099">
    <property type="entry name" value="AGR/TXD"/>
</dbReference>
<keyword evidence="1 2" id="KW-0732">Signal</keyword>
<gene>
    <name evidence="4" type="ORF">HAHE_21770</name>
</gene>
<evidence type="ECO:0000256" key="2">
    <source>
        <dbReference type="SAM" id="SignalP"/>
    </source>
</evidence>
<proteinExistence type="predicted"/>
<dbReference type="EMBL" id="AP024702">
    <property type="protein sequence ID" value="BCX48269.1"/>
    <property type="molecule type" value="Genomic_DNA"/>
</dbReference>
<dbReference type="PANTHER" id="PTHR15337:SF11">
    <property type="entry name" value="THIOREDOXIN DOMAIN-CONTAINING PROTEIN"/>
    <property type="match status" value="1"/>
</dbReference>
<dbReference type="RefSeq" id="WP_338684369.1">
    <property type="nucleotide sequence ID" value="NZ_AP024702.1"/>
</dbReference>
<dbReference type="InterPro" id="IPR013766">
    <property type="entry name" value="Thioredoxin_domain"/>
</dbReference>
<evidence type="ECO:0000313" key="4">
    <source>
        <dbReference type="EMBL" id="BCX48269.1"/>
    </source>
</evidence>
<evidence type="ECO:0000259" key="3">
    <source>
        <dbReference type="PROSITE" id="PS51352"/>
    </source>
</evidence>
<feature type="chain" id="PRO_5047319581" description="Thioredoxin domain-containing protein" evidence="2">
    <location>
        <begin position="21"/>
        <end position="145"/>
    </location>
</feature>
<feature type="signal peptide" evidence="2">
    <location>
        <begin position="1"/>
        <end position="20"/>
    </location>
</feature>
<dbReference type="SUPFAM" id="SSF52833">
    <property type="entry name" value="Thioredoxin-like"/>
    <property type="match status" value="1"/>
</dbReference>
<keyword evidence="5" id="KW-1185">Reference proteome</keyword>
<protein>
    <recommendedName>
        <fullName evidence="3">Thioredoxin domain-containing protein</fullName>
    </recommendedName>
</protein>
<sequence length="145" mass="16326">MKSLIQTVVLVALSTTAAFASGWGTDWEAAKAQAKKENKPILINFTGTDWCGWCIKLEKEVFSKESFKEYAKDNLVLMEVDFPRKKEQSDELKAQNKKLDKEFKVEGYPTIYLVDAEGKKLSGDIGYREGGPDAYVAHLKSLLKK</sequence>
<dbReference type="Pfam" id="PF13899">
    <property type="entry name" value="Thioredoxin_7"/>
    <property type="match status" value="1"/>
</dbReference>
<name>A0ABN6H6N7_9BACT</name>
<evidence type="ECO:0000256" key="1">
    <source>
        <dbReference type="ARBA" id="ARBA00022729"/>
    </source>
</evidence>
<dbReference type="Gene3D" id="3.40.30.10">
    <property type="entry name" value="Glutaredoxin"/>
    <property type="match status" value="1"/>
</dbReference>
<organism evidence="4 5">
    <name type="scientific">Haloferula helveola</name>
    <dbReference type="NCBI Taxonomy" id="490095"/>
    <lineage>
        <taxon>Bacteria</taxon>
        <taxon>Pseudomonadati</taxon>
        <taxon>Verrucomicrobiota</taxon>
        <taxon>Verrucomicrobiia</taxon>
        <taxon>Verrucomicrobiales</taxon>
        <taxon>Verrucomicrobiaceae</taxon>
        <taxon>Haloferula</taxon>
    </lineage>
</organism>
<reference evidence="4 5" key="1">
    <citation type="submission" date="2021-06" db="EMBL/GenBank/DDBJ databases">
        <title>Complete genome of Haloferula helveola possessing various polysaccharide degrading enzymes.</title>
        <authorList>
            <person name="Takami H."/>
            <person name="Huang C."/>
            <person name="Hamasaki K."/>
        </authorList>
    </citation>
    <scope>NUCLEOTIDE SEQUENCE [LARGE SCALE GENOMIC DNA]</scope>
    <source>
        <strain evidence="4 5">CN-1</strain>
    </source>
</reference>
<dbReference type="Proteomes" id="UP001374893">
    <property type="component" value="Chromosome"/>
</dbReference>
<feature type="domain" description="Thioredoxin" evidence="3">
    <location>
        <begin position="10"/>
        <end position="144"/>
    </location>
</feature>
<dbReference type="PANTHER" id="PTHR15337">
    <property type="entry name" value="ANTERIOR GRADIENT PROTEIN-RELATED"/>
    <property type="match status" value="1"/>
</dbReference>